<dbReference type="WBParaSite" id="ACRNAN_scaffold1439.g10652.t1">
    <property type="protein sequence ID" value="ACRNAN_scaffold1439.g10652.t1"/>
    <property type="gene ID" value="ACRNAN_scaffold1439.g10652"/>
</dbReference>
<sequence>MNEITSFFAYYDPDSDLVYLPCNDNDTMDSYTNTFVNSLDSTNESVSRESASSISFVSDISLSENISSEETYATLQPLNLEQLDFGTASFQDETTFHFTDAAIVPDIVKSQEDEPNFVDLRESEEDILAEFLILEKIPVAPKNHGRARDKTKSPDKISKGEIKKKSRINKSRARTCKTHEPHSKSYSNFWAICGETHFNKDMEECDGLVTIQRRISLSEDGSVKMPPYYECNKCKLFKPKFLNGFV</sequence>
<protein>
    <submittedName>
        <fullName evidence="3">Uncharacterized protein</fullName>
    </submittedName>
</protein>
<dbReference type="AlphaFoldDB" id="A0A914CTB8"/>
<accession>A0A914CTB8</accession>
<keyword evidence="2" id="KW-1185">Reference proteome</keyword>
<feature type="region of interest" description="Disordered" evidence="1">
    <location>
        <begin position="143"/>
        <end position="164"/>
    </location>
</feature>
<evidence type="ECO:0000313" key="2">
    <source>
        <dbReference type="Proteomes" id="UP000887540"/>
    </source>
</evidence>
<evidence type="ECO:0000313" key="3">
    <source>
        <dbReference type="WBParaSite" id="ACRNAN_scaffold1439.g10652.t1"/>
    </source>
</evidence>
<reference evidence="3" key="1">
    <citation type="submission" date="2022-11" db="UniProtKB">
        <authorList>
            <consortium name="WormBaseParasite"/>
        </authorList>
    </citation>
    <scope>IDENTIFICATION</scope>
</reference>
<organism evidence="2 3">
    <name type="scientific">Acrobeloides nanus</name>
    <dbReference type="NCBI Taxonomy" id="290746"/>
    <lineage>
        <taxon>Eukaryota</taxon>
        <taxon>Metazoa</taxon>
        <taxon>Ecdysozoa</taxon>
        <taxon>Nematoda</taxon>
        <taxon>Chromadorea</taxon>
        <taxon>Rhabditida</taxon>
        <taxon>Tylenchina</taxon>
        <taxon>Cephalobomorpha</taxon>
        <taxon>Cephaloboidea</taxon>
        <taxon>Cephalobidae</taxon>
        <taxon>Acrobeloides</taxon>
    </lineage>
</organism>
<evidence type="ECO:0000256" key="1">
    <source>
        <dbReference type="SAM" id="MobiDB-lite"/>
    </source>
</evidence>
<feature type="compositionally biased region" description="Basic and acidic residues" evidence="1">
    <location>
        <begin position="146"/>
        <end position="163"/>
    </location>
</feature>
<name>A0A914CTB8_9BILA</name>
<dbReference type="Proteomes" id="UP000887540">
    <property type="component" value="Unplaced"/>
</dbReference>
<proteinExistence type="predicted"/>